<evidence type="ECO:0000256" key="2">
    <source>
        <dbReference type="SAM" id="SignalP"/>
    </source>
</evidence>
<dbReference type="EMBL" id="JBHSTP010000004">
    <property type="protein sequence ID" value="MFC6357470.1"/>
    <property type="molecule type" value="Genomic_DNA"/>
</dbReference>
<name>A0ABW1VIZ3_9MICO</name>
<reference evidence="5" key="1">
    <citation type="journal article" date="2019" name="Int. J. Syst. Evol. Microbiol.">
        <title>The Global Catalogue of Microorganisms (GCM) 10K type strain sequencing project: providing services to taxonomists for standard genome sequencing and annotation.</title>
        <authorList>
            <consortium name="The Broad Institute Genomics Platform"/>
            <consortium name="The Broad Institute Genome Sequencing Center for Infectious Disease"/>
            <person name="Wu L."/>
            <person name="Ma J."/>
        </authorList>
    </citation>
    <scope>NUCLEOTIDE SEQUENCE [LARGE SCALE GENOMIC DNA]</scope>
    <source>
        <strain evidence="5">CCUG 43304</strain>
    </source>
</reference>
<accession>A0ABW1VIZ3</accession>
<dbReference type="PANTHER" id="PTHR30535">
    <property type="entry name" value="VITAMIN B12-BINDING PROTEIN"/>
    <property type="match status" value="1"/>
</dbReference>
<feature type="signal peptide" evidence="2">
    <location>
        <begin position="1"/>
        <end position="27"/>
    </location>
</feature>
<protein>
    <submittedName>
        <fullName evidence="4">F420-0 ABC transporter substrate-binding protein</fullName>
    </submittedName>
</protein>
<dbReference type="Pfam" id="PF01497">
    <property type="entry name" value="Peripla_BP_2"/>
    <property type="match status" value="1"/>
</dbReference>
<evidence type="ECO:0000313" key="5">
    <source>
        <dbReference type="Proteomes" id="UP001596306"/>
    </source>
</evidence>
<dbReference type="Gene3D" id="3.40.50.1980">
    <property type="entry name" value="Nitrogenase molybdenum iron protein domain"/>
    <property type="match status" value="2"/>
</dbReference>
<dbReference type="RefSeq" id="WP_386733287.1">
    <property type="nucleotide sequence ID" value="NZ_JBHSTP010000004.1"/>
</dbReference>
<dbReference type="NCBIfam" id="TIGR03868">
    <property type="entry name" value="F420-O_ABCperi"/>
    <property type="match status" value="1"/>
</dbReference>
<gene>
    <name evidence="4" type="ORF">ACFQB0_15270</name>
</gene>
<comment type="caution">
    <text evidence="4">The sequence shown here is derived from an EMBL/GenBank/DDBJ whole genome shotgun (WGS) entry which is preliminary data.</text>
</comment>
<dbReference type="SUPFAM" id="SSF53807">
    <property type="entry name" value="Helical backbone' metal receptor"/>
    <property type="match status" value="1"/>
</dbReference>
<dbReference type="Proteomes" id="UP001596306">
    <property type="component" value="Unassembled WGS sequence"/>
</dbReference>
<proteinExistence type="inferred from homology"/>
<evidence type="ECO:0000259" key="3">
    <source>
        <dbReference type="PROSITE" id="PS50983"/>
    </source>
</evidence>
<dbReference type="PANTHER" id="PTHR30535:SF7">
    <property type="entry name" value="IRON(III) DICITRATE-BINDING PROTEIN"/>
    <property type="match status" value="1"/>
</dbReference>
<feature type="domain" description="Fe/B12 periplasmic-binding" evidence="3">
    <location>
        <begin position="58"/>
        <end position="328"/>
    </location>
</feature>
<dbReference type="PROSITE" id="PS51257">
    <property type="entry name" value="PROKAR_LIPOPROTEIN"/>
    <property type="match status" value="1"/>
</dbReference>
<dbReference type="InterPro" id="IPR022287">
    <property type="entry name" value="ABC_trnsptr_F420-0_sub-bd_pred"/>
</dbReference>
<dbReference type="InterPro" id="IPR050902">
    <property type="entry name" value="ABC_Transporter_SBP"/>
</dbReference>
<sequence>MIRPSRPLLALPVVVALGLAGCASPSATVETPAAAAPDAVVSVDNCGTVVDFDAAPERVLTIKSTSTEMLLALGLGDRIVGTAFQDGPVPEEWSAAASGLVSVSDKVPSQEAVLELEPDLVYAGWESNFAADGAGERASLEALGVHSYVSPAACKEPGYKPAKLDFAQIFGEIDEVATIFRTDASPVVDAQQKVLAGIEPLTGDVTALWYSSGTDTPYVGGGTGAPQLLMETVGLRNIAAEVQDTWTSYSWEAIVDANPDVIVLVDATWNTAAKKIELLTSNPATAGLDAVVNKRYLVLPFPASEAGVRSVPAAADLAAQLEKLDLHT</sequence>
<evidence type="ECO:0000313" key="4">
    <source>
        <dbReference type="EMBL" id="MFC6357470.1"/>
    </source>
</evidence>
<keyword evidence="2" id="KW-0732">Signal</keyword>
<feature type="chain" id="PRO_5045850351" evidence="2">
    <location>
        <begin position="28"/>
        <end position="328"/>
    </location>
</feature>
<dbReference type="InterPro" id="IPR002491">
    <property type="entry name" value="ABC_transptr_periplasmic_BD"/>
</dbReference>
<evidence type="ECO:0000256" key="1">
    <source>
        <dbReference type="ARBA" id="ARBA00008814"/>
    </source>
</evidence>
<comment type="similarity">
    <text evidence="1">Belongs to the bacterial solute-binding protein 8 family.</text>
</comment>
<dbReference type="PROSITE" id="PS50983">
    <property type="entry name" value="FE_B12_PBP"/>
    <property type="match status" value="1"/>
</dbReference>
<organism evidence="4 5">
    <name type="scientific">Luethyella okanaganae</name>
    <dbReference type="NCBI Taxonomy" id="69372"/>
    <lineage>
        <taxon>Bacteria</taxon>
        <taxon>Bacillati</taxon>
        <taxon>Actinomycetota</taxon>
        <taxon>Actinomycetes</taxon>
        <taxon>Micrococcales</taxon>
        <taxon>Microbacteriaceae</taxon>
        <taxon>Luethyella</taxon>
    </lineage>
</organism>
<keyword evidence="5" id="KW-1185">Reference proteome</keyword>